<evidence type="ECO:0000313" key="2">
    <source>
        <dbReference type="Proteomes" id="UP000597444"/>
    </source>
</evidence>
<reference evidence="1" key="1">
    <citation type="submission" date="2020-10" db="EMBL/GenBank/DDBJ databases">
        <title>Taxonomic study of unclassified bacteria belonging to the class Ktedonobacteria.</title>
        <authorList>
            <person name="Yabe S."/>
            <person name="Wang C.M."/>
            <person name="Zheng Y."/>
            <person name="Sakai Y."/>
            <person name="Cavaletti L."/>
            <person name="Monciardini P."/>
            <person name="Donadio S."/>
        </authorList>
    </citation>
    <scope>NUCLEOTIDE SEQUENCE</scope>
    <source>
        <strain evidence="1">ID150040</strain>
    </source>
</reference>
<comment type="caution">
    <text evidence="1">The sequence shown here is derived from an EMBL/GenBank/DDBJ whole genome shotgun (WGS) entry which is preliminary data.</text>
</comment>
<evidence type="ECO:0000313" key="1">
    <source>
        <dbReference type="EMBL" id="GHO91959.1"/>
    </source>
</evidence>
<gene>
    <name evidence="1" type="ORF">KSF_020070</name>
</gene>
<accession>A0A8J3MYE3</accession>
<protein>
    <submittedName>
        <fullName evidence="1">Uncharacterized protein</fullName>
    </submittedName>
</protein>
<dbReference type="AlphaFoldDB" id="A0A8J3MYE3"/>
<sequence>MTVNKSYHCIHTRAFGNAVIALSSNQLSVGWMEPARADQRRIRKQVGGMEIRLQTSLTILTDDPAQGGYFAMQEVRRVITVVSTNG</sequence>
<name>A0A8J3MYE3_9CHLR</name>
<keyword evidence="2" id="KW-1185">Reference proteome</keyword>
<proteinExistence type="predicted"/>
<organism evidence="1 2">
    <name type="scientific">Reticulibacter mediterranei</name>
    <dbReference type="NCBI Taxonomy" id="2778369"/>
    <lineage>
        <taxon>Bacteria</taxon>
        <taxon>Bacillati</taxon>
        <taxon>Chloroflexota</taxon>
        <taxon>Ktedonobacteria</taxon>
        <taxon>Ktedonobacterales</taxon>
        <taxon>Reticulibacteraceae</taxon>
        <taxon>Reticulibacter</taxon>
    </lineage>
</organism>
<dbReference type="EMBL" id="BNJK01000001">
    <property type="protein sequence ID" value="GHO91959.1"/>
    <property type="molecule type" value="Genomic_DNA"/>
</dbReference>
<dbReference type="Proteomes" id="UP000597444">
    <property type="component" value="Unassembled WGS sequence"/>
</dbReference>